<feature type="compositionally biased region" description="Polar residues" evidence="1">
    <location>
        <begin position="324"/>
        <end position="333"/>
    </location>
</feature>
<evidence type="ECO:0000313" key="2">
    <source>
        <dbReference type="EMBL" id="KAG5475460.1"/>
    </source>
</evidence>
<evidence type="ECO:0000313" key="3">
    <source>
        <dbReference type="Proteomes" id="UP000673552"/>
    </source>
</evidence>
<protein>
    <submittedName>
        <fullName evidence="2">Uncharacterized protein</fullName>
    </submittedName>
</protein>
<reference evidence="3" key="2">
    <citation type="journal article" date="2021" name="Sci. Data">
        <title>Chromosome-scale genome sequencing, assembly and annotation of six genomes from subfamily Leishmaniinae.</title>
        <authorList>
            <person name="Almutairi H."/>
            <person name="Urbaniak M.D."/>
            <person name="Bates M.D."/>
            <person name="Jariyapan N."/>
            <person name="Kwakye-Nuako G."/>
            <person name="Thomaz Soccol V."/>
            <person name="Al-Salem W.S."/>
            <person name="Dillon R.J."/>
            <person name="Bates P.A."/>
            <person name="Gatherer D."/>
        </authorList>
    </citation>
    <scope>NUCLEOTIDE SEQUENCE [LARGE SCALE GENOMIC DNA]</scope>
</reference>
<keyword evidence="3" id="KW-1185">Reference proteome</keyword>
<name>A0A836KLY7_9TRYP</name>
<dbReference type="GeneID" id="92513627"/>
<reference evidence="3" key="1">
    <citation type="journal article" date="2021" name="Microbiol. Resour. Announc.">
        <title>LGAAP: Leishmaniinae Genome Assembly and Annotation Pipeline.</title>
        <authorList>
            <person name="Almutairi H."/>
            <person name="Urbaniak M.D."/>
            <person name="Bates M.D."/>
            <person name="Jariyapan N."/>
            <person name="Kwakye-Nuako G."/>
            <person name="Thomaz-Soccol V."/>
            <person name="Al-Salem W.S."/>
            <person name="Dillon R.J."/>
            <person name="Bates P.A."/>
            <person name="Gatherer D."/>
        </authorList>
    </citation>
    <scope>NUCLEOTIDE SEQUENCE [LARGE SCALE GENOMIC DNA]</scope>
</reference>
<gene>
    <name evidence="2" type="ORF">LSCM1_03580</name>
</gene>
<dbReference type="EMBL" id="JAFEUZ010000027">
    <property type="protein sequence ID" value="KAG5475460.1"/>
    <property type="molecule type" value="Genomic_DNA"/>
</dbReference>
<feature type="compositionally biased region" description="Basic and acidic residues" evidence="1">
    <location>
        <begin position="914"/>
        <end position="928"/>
    </location>
</feature>
<organism evidence="2 3">
    <name type="scientific">Leishmania martiniquensis</name>
    <dbReference type="NCBI Taxonomy" id="1580590"/>
    <lineage>
        <taxon>Eukaryota</taxon>
        <taxon>Discoba</taxon>
        <taxon>Euglenozoa</taxon>
        <taxon>Kinetoplastea</taxon>
        <taxon>Metakinetoplastina</taxon>
        <taxon>Trypanosomatida</taxon>
        <taxon>Trypanosomatidae</taxon>
        <taxon>Leishmaniinae</taxon>
        <taxon>Leishmania</taxon>
    </lineage>
</organism>
<dbReference type="Proteomes" id="UP000673552">
    <property type="component" value="Unassembled WGS sequence"/>
</dbReference>
<feature type="region of interest" description="Disordered" evidence="1">
    <location>
        <begin position="317"/>
        <end position="354"/>
    </location>
</feature>
<dbReference type="AlphaFoldDB" id="A0A836KLY7"/>
<comment type="caution">
    <text evidence="2">The sequence shown here is derived from an EMBL/GenBank/DDBJ whole genome shotgun (WGS) entry which is preliminary data.</text>
</comment>
<evidence type="ECO:0000256" key="1">
    <source>
        <dbReference type="SAM" id="MobiDB-lite"/>
    </source>
</evidence>
<dbReference type="RefSeq" id="XP_067177725.1">
    <property type="nucleotide sequence ID" value="XM_067321115.1"/>
</dbReference>
<feature type="region of interest" description="Disordered" evidence="1">
    <location>
        <begin position="914"/>
        <end position="933"/>
    </location>
</feature>
<feature type="compositionally biased region" description="Low complexity" evidence="1">
    <location>
        <begin position="344"/>
        <end position="354"/>
    </location>
</feature>
<proteinExistence type="predicted"/>
<dbReference type="OrthoDB" id="273639at2759"/>
<dbReference type="KEGG" id="lmat:92513627"/>
<sequence length="1140" mass="119359">MTGGARGQLQAMSLRATRLIDVDEAVRILQEACQRRISADTLAQLMDSAQHLASHCTPALFSSVLEACDATTEVEAAPKKLTMLNAAWKLLLTIASQGGVEPGYYGAAVAHMVEQLHWGVLTHDWSDKKRVRLAAFFASHVVSAVRAHPQLLLPCTPDATAVISQLVRLYFAVCVTVATSTQDAVAVSLLYDSIVVRFHNIFNCFGSAAAAAATVSAHSGELDVEEACGADEGNEGDAASSPCGEVTLGDSAAIPSQLRCRSPASVLEELLIQCVSTEAAREVEEAAGGGVAARMAIATAAFSLYLHVVRGALDAATPPAAGTSADSVKQASDSGRRGAEGDEAAAFAPAPSSPRLAPLATQELVMKSLMWWTHSQTEDGQVHAPRTRASLLRAEVLTWAVALPPDVLCCSEALDASGAAPPVSLRALWTDTLATVWHQWLRRMCEAPKESGEACRSGAAERLRASTSCGAEAVKPAAALRTPKARGGKAEPAVVVVCSARFASLLLSSVAGTLPSSPAALMVLEAWAQLFLRAEEAATDFASAIPSPDTLCTSGGAVTIAHALLRVLADLRCGAAALVEGLLRLQRCHSQDGRYRAGPEQAAAFGSTHALAAIPLRWICAAVSLLAYGEAMLGVLSPCAGATAQFECAGEAEVATAARVVAHLTEVMRAHMTPHLCGSKVSETAADTEARAVTDATMQLRELLLSVQQNESASGVEKTPASAKPTRRTQTALLLLGVPRAWSALSTAVSQHRPTAPANANGADTAERCGLELKTALLSLAPLLASLTHTLQSLGCEPGLSVASEEAEIPSYRPCTRVARWVAARLLDEVAVVPLTDSSEDAVLVACVRRWTDLAFASGACAAREGSATVRHDDPVALADAAAALLHIMEECTTLSLEKLRLPEESAHSLMELLKGDDRGSSGEKDGVGDDDDCGARCPSWTAVRGREAAEWRETEKWFLNRRLAAEESEQAGESAPAPVLTEALRATPSYMDAMAPPSSEEDLRRGLSYCEAVLQHLQERDLALLDNTGNQSKRHRSEGSDAPQAAVSTLLQSVERIQELSRSLLLRAGCASDAGTHGTTAASGIVPLPPPPHVTPPKAAAPAGSEGGAGSVDPVFTLTDPKPVGSRRVPSYAEVIDVE</sequence>
<feature type="region of interest" description="Disordered" evidence="1">
    <location>
        <begin position="1082"/>
        <end position="1140"/>
    </location>
</feature>
<accession>A0A836KLY7</accession>